<organism evidence="7">
    <name type="scientific">Homalodisca liturata</name>
    <dbReference type="NCBI Taxonomy" id="320908"/>
    <lineage>
        <taxon>Eukaryota</taxon>
        <taxon>Metazoa</taxon>
        <taxon>Ecdysozoa</taxon>
        <taxon>Arthropoda</taxon>
        <taxon>Hexapoda</taxon>
        <taxon>Insecta</taxon>
        <taxon>Pterygota</taxon>
        <taxon>Neoptera</taxon>
        <taxon>Paraneoptera</taxon>
        <taxon>Hemiptera</taxon>
        <taxon>Auchenorrhyncha</taxon>
        <taxon>Membracoidea</taxon>
        <taxon>Cicadellidae</taxon>
        <taxon>Cicadellinae</taxon>
        <taxon>Proconiini</taxon>
        <taxon>Homalodisca</taxon>
    </lineage>
</organism>
<protein>
    <recommendedName>
        <fullName evidence="8">ATP synthase mitochondrial F1 complex assembly factor 1</fullName>
    </recommendedName>
</protein>
<dbReference type="GO" id="GO:0005739">
    <property type="term" value="C:mitochondrion"/>
    <property type="evidence" value="ECO:0007669"/>
    <property type="project" value="UniProtKB-SubCell"/>
</dbReference>
<evidence type="ECO:0000313" key="6">
    <source>
        <dbReference type="EMBL" id="JAS69997.1"/>
    </source>
</evidence>
<feature type="region of interest" description="Disordered" evidence="5">
    <location>
        <begin position="75"/>
        <end position="103"/>
    </location>
</feature>
<comment type="similarity">
    <text evidence="2">Belongs to the ATP11 family.</text>
</comment>
<name>A0A1B6HQ00_9HEMI</name>
<evidence type="ECO:0000256" key="1">
    <source>
        <dbReference type="ARBA" id="ARBA00004173"/>
    </source>
</evidence>
<dbReference type="PANTHER" id="PTHR13126">
    <property type="entry name" value="CHAPERONE ATP11"/>
    <property type="match status" value="1"/>
</dbReference>
<dbReference type="Pfam" id="PF06644">
    <property type="entry name" value="ATP11"/>
    <property type="match status" value="1"/>
</dbReference>
<dbReference type="EMBL" id="GECU01030975">
    <property type="protein sequence ID" value="JAS76731.1"/>
    <property type="molecule type" value="Transcribed_RNA"/>
</dbReference>
<dbReference type="PANTHER" id="PTHR13126:SF0">
    <property type="entry name" value="ATP SYNTHASE MITOCHONDRIAL F1 COMPLEX ASSEMBLY FACTOR 1"/>
    <property type="match status" value="1"/>
</dbReference>
<dbReference type="InterPro" id="IPR010591">
    <property type="entry name" value="ATP11"/>
</dbReference>
<sequence>MFKILINVPKLRQLSFDKAVIKFCFPTQYCMISTSKMNYEKAEENLQSNPYYNKYAHKIADLQKTSPEEFLARLKENEDRKTPKTSNKHVATPLAGHAGTAKSGSTVFTKPKLLNDVMKTELISGKSADEIKDIWLEYHKHKDCIAASVPSSNFDLLQSRGEKFPLFLLPLPRDQGYEFILCQFSGNEVHFTPLISYQTHKENAPECLTIVYYTDIKESKGIVLMKGEFNKDVLTALEAQCLANELQLYYGEENEKRTLLLERFTNNPDDFRHMDLIANLETLSLK</sequence>
<dbReference type="EMBL" id="GECU01037709">
    <property type="protein sequence ID" value="JAS69997.1"/>
    <property type="molecule type" value="Transcribed_RNA"/>
</dbReference>
<evidence type="ECO:0000256" key="4">
    <source>
        <dbReference type="ARBA" id="ARBA00023128"/>
    </source>
</evidence>
<gene>
    <name evidence="6" type="ORF">g.4097</name>
    <name evidence="7" type="ORF">g.4098</name>
</gene>
<evidence type="ECO:0008006" key="8">
    <source>
        <dbReference type="Google" id="ProtNLM"/>
    </source>
</evidence>
<evidence type="ECO:0000256" key="2">
    <source>
        <dbReference type="ARBA" id="ARBA00009116"/>
    </source>
</evidence>
<dbReference type="GO" id="GO:0033615">
    <property type="term" value="P:mitochondrial proton-transporting ATP synthase complex assembly"/>
    <property type="evidence" value="ECO:0007669"/>
    <property type="project" value="TreeGrafter"/>
</dbReference>
<comment type="subcellular location">
    <subcellularLocation>
        <location evidence="1">Mitochondrion</location>
    </subcellularLocation>
</comment>
<evidence type="ECO:0000313" key="7">
    <source>
        <dbReference type="EMBL" id="JAS76731.1"/>
    </source>
</evidence>
<evidence type="ECO:0000256" key="5">
    <source>
        <dbReference type="SAM" id="MobiDB-lite"/>
    </source>
</evidence>
<proteinExistence type="inferred from homology"/>
<accession>A0A1B6HQ00</accession>
<keyword evidence="4" id="KW-0496">Mitochondrion</keyword>
<reference evidence="7" key="1">
    <citation type="submission" date="2015-11" db="EMBL/GenBank/DDBJ databases">
        <title>De novo transcriptome assembly of four potential Pierce s Disease insect vectors from Arizona vineyards.</title>
        <authorList>
            <person name="Tassone E.E."/>
        </authorList>
    </citation>
    <scope>NUCLEOTIDE SEQUENCE</scope>
</reference>
<keyword evidence="3" id="KW-0809">Transit peptide</keyword>
<evidence type="ECO:0000256" key="3">
    <source>
        <dbReference type="ARBA" id="ARBA00022946"/>
    </source>
</evidence>
<dbReference type="AlphaFoldDB" id="A0A1B6HQ00"/>